<dbReference type="InterPro" id="IPR001079">
    <property type="entry name" value="Galectin_CRD"/>
</dbReference>
<dbReference type="SUPFAM" id="SSF49899">
    <property type="entry name" value="Concanavalin A-like lectins/glucanases"/>
    <property type="match status" value="2"/>
</dbReference>
<feature type="domain" description="Galectin" evidence="3">
    <location>
        <begin position="22"/>
        <end position="154"/>
    </location>
</feature>
<dbReference type="PROSITE" id="PS51304">
    <property type="entry name" value="GALECTIN"/>
    <property type="match status" value="2"/>
</dbReference>
<evidence type="ECO:0000256" key="2">
    <source>
        <dbReference type="RuleBase" id="RU102079"/>
    </source>
</evidence>
<dbReference type="AlphaFoldDB" id="A0A131YMQ6"/>
<proteinExistence type="predicted"/>
<dbReference type="PANTHER" id="PTHR11346:SF147">
    <property type="entry name" value="GALECTIN"/>
    <property type="match status" value="1"/>
</dbReference>
<protein>
    <recommendedName>
        <fullName evidence="2">Galectin</fullName>
    </recommendedName>
</protein>
<evidence type="ECO:0000259" key="3">
    <source>
        <dbReference type="PROSITE" id="PS51304"/>
    </source>
</evidence>
<dbReference type="InterPro" id="IPR044156">
    <property type="entry name" value="Galectin-like"/>
</dbReference>
<dbReference type="EMBL" id="GEDV01009191">
    <property type="protein sequence ID" value="JAP79366.1"/>
    <property type="molecule type" value="Transcribed_RNA"/>
</dbReference>
<name>A0A131YMQ6_RHIAP</name>
<evidence type="ECO:0000256" key="1">
    <source>
        <dbReference type="ARBA" id="ARBA00022734"/>
    </source>
</evidence>
<sequence length="459" mass="51151">MQALSKVRELDGIKYSVPVTPDHFLIPGGLIAGSEVYIFGLLSPQSAGMEVKFREGRTLEQVSLNVHVVTQAAPYVALQTYLDNKTHDVVKEDIEEISPGGPLCIRVKTYPDESAKVTLNGHTLNFPPSDTFTLEKIVYFSIYGDFFTGSVSIFKKEWPEHMHVTIGHHISAGYHFTVQGAVTPDADKMMMNILRCSEVHDDELLGIVAQFKDPKQLVRRTKQEGVWLEDQVDHDDPFEPGKPFTVEIAVCEQDFHMTVNGKLLPPYKHKVFYGTGHNLCLQKNVKFKNLDVCSISHPKHWKHKLPNILKASILLFNATSPASSPILMAVGSSFFLQGTPPPPCNEFKLILSKGMDEKSEALLVIHALLAKGLMFIYDGTDANKGDGTKLRVRANRLFSCRVDALADSLKVYVNTLSDVEDIGPFDVKQRFPLTDALFLNIWGELNDVTALQAAEDIMI</sequence>
<dbReference type="Gene3D" id="2.60.120.200">
    <property type="match status" value="2"/>
</dbReference>
<dbReference type="SMART" id="SM00908">
    <property type="entry name" value="Gal-bind_lectin"/>
    <property type="match status" value="2"/>
</dbReference>
<organism evidence="4">
    <name type="scientific">Rhipicephalus appendiculatus</name>
    <name type="common">Brown ear tick</name>
    <dbReference type="NCBI Taxonomy" id="34631"/>
    <lineage>
        <taxon>Eukaryota</taxon>
        <taxon>Metazoa</taxon>
        <taxon>Ecdysozoa</taxon>
        <taxon>Arthropoda</taxon>
        <taxon>Chelicerata</taxon>
        <taxon>Arachnida</taxon>
        <taxon>Acari</taxon>
        <taxon>Parasitiformes</taxon>
        <taxon>Ixodida</taxon>
        <taxon>Ixodoidea</taxon>
        <taxon>Ixodidae</taxon>
        <taxon>Rhipicephalinae</taxon>
        <taxon>Rhipicephalus</taxon>
        <taxon>Rhipicephalus</taxon>
    </lineage>
</organism>
<dbReference type="Pfam" id="PF00337">
    <property type="entry name" value="Gal-bind_lectin"/>
    <property type="match status" value="1"/>
</dbReference>
<dbReference type="GO" id="GO:0030246">
    <property type="term" value="F:carbohydrate binding"/>
    <property type="evidence" value="ECO:0007669"/>
    <property type="project" value="UniProtKB-UniRule"/>
</dbReference>
<feature type="domain" description="Galectin" evidence="3">
    <location>
        <begin position="162"/>
        <end position="301"/>
    </location>
</feature>
<dbReference type="PANTHER" id="PTHR11346">
    <property type="entry name" value="GALECTIN"/>
    <property type="match status" value="1"/>
</dbReference>
<dbReference type="InterPro" id="IPR013320">
    <property type="entry name" value="ConA-like_dom_sf"/>
</dbReference>
<reference evidence="4" key="1">
    <citation type="journal article" date="2016" name="Ticks Tick Borne Dis.">
        <title>De novo assembly and annotation of the salivary gland transcriptome of Rhipicephalus appendiculatus male and female ticks during blood feeding.</title>
        <authorList>
            <person name="de Castro M.H."/>
            <person name="de Klerk D."/>
            <person name="Pienaar R."/>
            <person name="Latif A.A."/>
            <person name="Rees D.J."/>
            <person name="Mans B.J."/>
        </authorList>
    </citation>
    <scope>NUCLEOTIDE SEQUENCE</scope>
    <source>
        <tissue evidence="4">Salivary glands</tissue>
    </source>
</reference>
<evidence type="ECO:0000313" key="4">
    <source>
        <dbReference type="EMBL" id="JAP79366.1"/>
    </source>
</evidence>
<accession>A0A131YMQ6</accession>
<keyword evidence="1 2" id="KW-0430">Lectin</keyword>